<feature type="binding site" evidence="8">
    <location>
        <position position="111"/>
    </location>
    <ligand>
        <name>Mg(2+)</name>
        <dbReference type="ChEBI" id="CHEBI:18420"/>
    </ligand>
</feature>
<keyword evidence="3 8" id="KW-0479">Metal-binding</keyword>
<comment type="caution">
    <text evidence="10">The sequence shown here is derived from an EMBL/GenBank/DDBJ whole genome shotgun (WGS) entry which is preliminary data.</text>
</comment>
<feature type="binding site" evidence="8">
    <location>
        <position position="111"/>
    </location>
    <ligand>
        <name>GTP</name>
        <dbReference type="ChEBI" id="CHEBI:37565"/>
    </ligand>
</feature>
<sequence length="217" mass="23123">MGLPRIPAAKICAVVLAGGRATRMGGLDKGLQIFRGQTLAAIALDRLRQQTTGAPGLIAINANRNLATYASLGVPVWSDSVPDFVGPLAGFLVAMEQCQGYYDYVLSVPCDSPLFPLDLLERLAQALCTEQADIAMAMAPDAQEDGSQVLRPQPVFCLVRSSLLGSLQGFIASDGRKIGAWTASHRQTKVPFNAPGDDPRAFANANTLDELHDLEKT</sequence>
<keyword evidence="5 8" id="KW-0460">Magnesium</keyword>
<keyword evidence="7 8" id="KW-0501">Molybdenum cofactor biosynthesis</keyword>
<evidence type="ECO:0000256" key="8">
    <source>
        <dbReference type="HAMAP-Rule" id="MF_00316"/>
    </source>
</evidence>
<evidence type="ECO:0000313" key="11">
    <source>
        <dbReference type="Proteomes" id="UP000260665"/>
    </source>
</evidence>
<keyword evidence="4 8" id="KW-0547">Nucleotide-binding</keyword>
<dbReference type="InterPro" id="IPR013482">
    <property type="entry name" value="Molybde_CF_guanTrfase"/>
</dbReference>
<evidence type="ECO:0000256" key="7">
    <source>
        <dbReference type="ARBA" id="ARBA00023150"/>
    </source>
</evidence>
<organism evidence="10 11">
    <name type="scientific">Rhodoferax lacus</name>
    <dbReference type="NCBI Taxonomy" id="2184758"/>
    <lineage>
        <taxon>Bacteria</taxon>
        <taxon>Pseudomonadati</taxon>
        <taxon>Pseudomonadota</taxon>
        <taxon>Betaproteobacteria</taxon>
        <taxon>Burkholderiales</taxon>
        <taxon>Comamonadaceae</taxon>
        <taxon>Rhodoferax</taxon>
    </lineage>
</organism>
<proteinExistence type="inferred from homology"/>
<dbReference type="NCBIfam" id="TIGR02665">
    <property type="entry name" value="molyb_mobA"/>
    <property type="match status" value="1"/>
</dbReference>
<dbReference type="CDD" id="cd02503">
    <property type="entry name" value="MobA"/>
    <property type="match status" value="1"/>
</dbReference>
<dbReference type="HAMAP" id="MF_00316">
    <property type="entry name" value="MobA"/>
    <property type="match status" value="1"/>
</dbReference>
<feature type="domain" description="MobA-like NTP transferase" evidence="9">
    <location>
        <begin position="13"/>
        <end position="175"/>
    </location>
</feature>
<dbReference type="OrthoDB" id="9788394at2"/>
<dbReference type="PANTHER" id="PTHR19136">
    <property type="entry name" value="MOLYBDENUM COFACTOR GUANYLYLTRANSFERASE"/>
    <property type="match status" value="1"/>
</dbReference>
<dbReference type="PANTHER" id="PTHR19136:SF81">
    <property type="entry name" value="MOLYBDENUM COFACTOR GUANYLYLTRANSFERASE"/>
    <property type="match status" value="1"/>
</dbReference>
<comment type="domain">
    <text evidence="8">The N-terminal domain determines nucleotide recognition and specific binding, while the C-terminal domain determines the specific binding to the target protein.</text>
</comment>
<dbReference type="Gene3D" id="3.90.550.10">
    <property type="entry name" value="Spore Coat Polysaccharide Biosynthesis Protein SpsA, Chain A"/>
    <property type="match status" value="1"/>
</dbReference>
<keyword evidence="10" id="KW-0548">Nucleotidyltransferase</keyword>
<dbReference type="RefSeq" id="WP_117177024.1">
    <property type="nucleotide sequence ID" value="NZ_QFZK01000005.1"/>
</dbReference>
<comment type="subunit">
    <text evidence="8">Monomer.</text>
</comment>
<protein>
    <recommendedName>
        <fullName evidence="8">Molybdenum cofactor guanylyltransferase</fullName>
        <shortName evidence="8">MoCo guanylyltransferase</shortName>
        <ecNumber evidence="8">2.7.7.77</ecNumber>
    </recommendedName>
    <alternativeName>
        <fullName evidence="8">GTP:molybdopterin guanylyltransferase</fullName>
    </alternativeName>
    <alternativeName>
        <fullName evidence="8">Mo-MPT guanylyltransferase</fullName>
    </alternativeName>
    <alternativeName>
        <fullName evidence="8">Molybdopterin guanylyltransferase</fullName>
    </alternativeName>
    <alternativeName>
        <fullName evidence="8">Molybdopterin-guanine dinucleotide synthase</fullName>
        <shortName evidence="8">MGD synthase</shortName>
    </alternativeName>
</protein>
<evidence type="ECO:0000259" key="9">
    <source>
        <dbReference type="Pfam" id="PF12804"/>
    </source>
</evidence>
<evidence type="ECO:0000256" key="5">
    <source>
        <dbReference type="ARBA" id="ARBA00022842"/>
    </source>
</evidence>
<dbReference type="InterPro" id="IPR025877">
    <property type="entry name" value="MobA-like_NTP_Trfase"/>
</dbReference>
<evidence type="ECO:0000313" key="10">
    <source>
        <dbReference type="EMBL" id="RFO96991.1"/>
    </source>
</evidence>
<evidence type="ECO:0000256" key="2">
    <source>
        <dbReference type="ARBA" id="ARBA00022679"/>
    </source>
</evidence>
<dbReference type="Pfam" id="PF12804">
    <property type="entry name" value="NTP_transf_3"/>
    <property type="match status" value="1"/>
</dbReference>
<gene>
    <name evidence="8 10" type="primary">mobA</name>
    <name evidence="10" type="ORF">DIC66_10905</name>
</gene>
<dbReference type="GO" id="GO:0046872">
    <property type="term" value="F:metal ion binding"/>
    <property type="evidence" value="ECO:0007669"/>
    <property type="project" value="UniProtKB-KW"/>
</dbReference>
<feature type="binding site" evidence="8">
    <location>
        <position position="29"/>
    </location>
    <ligand>
        <name>GTP</name>
        <dbReference type="ChEBI" id="CHEBI:37565"/>
    </ligand>
</feature>
<name>A0A3E1RCN7_9BURK</name>
<dbReference type="GO" id="GO:0005737">
    <property type="term" value="C:cytoplasm"/>
    <property type="evidence" value="ECO:0007669"/>
    <property type="project" value="UniProtKB-SubCell"/>
</dbReference>
<evidence type="ECO:0000256" key="1">
    <source>
        <dbReference type="ARBA" id="ARBA00022490"/>
    </source>
</evidence>
<comment type="cofactor">
    <cofactor evidence="8">
        <name>Mg(2+)</name>
        <dbReference type="ChEBI" id="CHEBI:18420"/>
    </cofactor>
</comment>
<dbReference type="AlphaFoldDB" id="A0A3E1RCN7"/>
<dbReference type="EMBL" id="QFZK01000005">
    <property type="protein sequence ID" value="RFO96991.1"/>
    <property type="molecule type" value="Genomic_DNA"/>
</dbReference>
<feature type="binding site" evidence="8">
    <location>
        <position position="61"/>
    </location>
    <ligand>
        <name>GTP</name>
        <dbReference type="ChEBI" id="CHEBI:37565"/>
    </ligand>
</feature>
<dbReference type="EC" id="2.7.7.77" evidence="8"/>
<accession>A0A3E1RCN7</accession>
<evidence type="ECO:0000256" key="3">
    <source>
        <dbReference type="ARBA" id="ARBA00022723"/>
    </source>
</evidence>
<keyword evidence="2 8" id="KW-0808">Transferase</keyword>
<keyword evidence="11" id="KW-1185">Reference proteome</keyword>
<dbReference type="GO" id="GO:1902758">
    <property type="term" value="P:bis(molybdopterin guanine dinucleotide)molybdenum biosynthetic process"/>
    <property type="evidence" value="ECO:0007669"/>
    <property type="project" value="TreeGrafter"/>
</dbReference>
<keyword evidence="1 8" id="KW-0963">Cytoplasm</keyword>
<keyword evidence="6 8" id="KW-0342">GTP-binding</keyword>
<dbReference type="InterPro" id="IPR029044">
    <property type="entry name" value="Nucleotide-diphossugar_trans"/>
</dbReference>
<dbReference type="GO" id="GO:0061603">
    <property type="term" value="F:molybdenum cofactor guanylyltransferase activity"/>
    <property type="evidence" value="ECO:0007669"/>
    <property type="project" value="UniProtKB-EC"/>
</dbReference>
<dbReference type="SUPFAM" id="SSF53448">
    <property type="entry name" value="Nucleotide-diphospho-sugar transferases"/>
    <property type="match status" value="1"/>
</dbReference>
<comment type="subcellular location">
    <subcellularLocation>
        <location evidence="8">Cytoplasm</location>
    </subcellularLocation>
</comment>
<evidence type="ECO:0000256" key="6">
    <source>
        <dbReference type="ARBA" id="ARBA00023134"/>
    </source>
</evidence>
<comment type="function">
    <text evidence="8">Transfers a GMP moiety from GTP to Mo-molybdopterin (Mo-MPT) cofactor (Moco or molybdenum cofactor) to form Mo-molybdopterin guanine dinucleotide (Mo-MGD) cofactor.</text>
</comment>
<comment type="similarity">
    <text evidence="8">Belongs to the MobA family.</text>
</comment>
<feature type="binding site" evidence="8">
    <location>
        <begin position="16"/>
        <end position="18"/>
    </location>
    <ligand>
        <name>GTP</name>
        <dbReference type="ChEBI" id="CHEBI:37565"/>
    </ligand>
</feature>
<feature type="binding site" evidence="8">
    <location>
        <position position="79"/>
    </location>
    <ligand>
        <name>GTP</name>
        <dbReference type="ChEBI" id="CHEBI:37565"/>
    </ligand>
</feature>
<dbReference type="GO" id="GO:0005525">
    <property type="term" value="F:GTP binding"/>
    <property type="evidence" value="ECO:0007669"/>
    <property type="project" value="UniProtKB-UniRule"/>
</dbReference>
<dbReference type="Proteomes" id="UP000260665">
    <property type="component" value="Unassembled WGS sequence"/>
</dbReference>
<reference evidence="10 11" key="1">
    <citation type="submission" date="2018-05" db="EMBL/GenBank/DDBJ databases">
        <title>Rhodoferax soyangensis sp.nov., isolated from an oligotrophic freshwater lake.</title>
        <authorList>
            <person name="Park M."/>
        </authorList>
    </citation>
    <scope>NUCLEOTIDE SEQUENCE [LARGE SCALE GENOMIC DNA]</scope>
    <source>
        <strain evidence="10 11">IMCC26218</strain>
    </source>
</reference>
<evidence type="ECO:0000256" key="4">
    <source>
        <dbReference type="ARBA" id="ARBA00022741"/>
    </source>
</evidence>
<comment type="catalytic activity">
    <reaction evidence="8">
        <text>Mo-molybdopterin + GTP + H(+) = Mo-molybdopterin guanine dinucleotide + diphosphate</text>
        <dbReference type="Rhea" id="RHEA:34243"/>
        <dbReference type="ChEBI" id="CHEBI:15378"/>
        <dbReference type="ChEBI" id="CHEBI:33019"/>
        <dbReference type="ChEBI" id="CHEBI:37565"/>
        <dbReference type="ChEBI" id="CHEBI:71302"/>
        <dbReference type="ChEBI" id="CHEBI:71310"/>
        <dbReference type="EC" id="2.7.7.77"/>
    </reaction>
</comment>